<protein>
    <recommendedName>
        <fullName evidence="1">Methyltransferase type 12 domain-containing protein</fullName>
    </recommendedName>
</protein>
<proteinExistence type="predicted"/>
<sequence length="373" mass="42241">MSSSTENPSVSVDALLTVLSEDLDVDRKRLDEIVLKRTLISTDTAHKSADSHAQVPLKALTGGRPVSDMNVVELRRLMEEHDSTEEKVIPFLLRFCLGEFHYGQRATPLLPGQHPAKETVEVAPSDDTSDTHAPLSNKHNSPSVVFEAFDVLASESRFNHLHQVAGWVDLDDKEVWDRYVRDVLDGCVQSGDRVFEAGCGVLAFLSAALAFMPDITIGGCDGAPRTVRLVKKELAPQQFKDNFFVGMLPDCLNGVADESWDVLICNSVFQYFASHDQALETVNEMLRVAKKWVIIADICSTKYKHLVEGAVRTMQWTKDLPQYRTYEKSWWDQFDDQGHLVSIRHVRVKEYARRQQRYVVYIEKNGRKKNTQC</sequence>
<dbReference type="InterPro" id="IPR029063">
    <property type="entry name" value="SAM-dependent_MTases_sf"/>
</dbReference>
<dbReference type="InterPro" id="IPR013217">
    <property type="entry name" value="Methyltransf_12"/>
</dbReference>
<dbReference type="SUPFAM" id="SSF53335">
    <property type="entry name" value="S-adenosyl-L-methionine-dependent methyltransferases"/>
    <property type="match status" value="1"/>
</dbReference>
<name>A0A7J6MY00_PEROL</name>
<organism evidence="2 3">
    <name type="scientific">Perkinsus olseni</name>
    <name type="common">Perkinsus atlanticus</name>
    <dbReference type="NCBI Taxonomy" id="32597"/>
    <lineage>
        <taxon>Eukaryota</taxon>
        <taxon>Sar</taxon>
        <taxon>Alveolata</taxon>
        <taxon>Perkinsozoa</taxon>
        <taxon>Perkinsea</taxon>
        <taxon>Perkinsida</taxon>
        <taxon>Perkinsidae</taxon>
        <taxon>Perkinsus</taxon>
    </lineage>
</organism>
<dbReference type="EMBL" id="JABANN010000010">
    <property type="protein sequence ID" value="KAF4675771.1"/>
    <property type="molecule type" value="Genomic_DNA"/>
</dbReference>
<evidence type="ECO:0000313" key="2">
    <source>
        <dbReference type="EMBL" id="KAF4675771.1"/>
    </source>
</evidence>
<dbReference type="Gene3D" id="3.40.50.150">
    <property type="entry name" value="Vaccinia Virus protein VP39"/>
    <property type="match status" value="1"/>
</dbReference>
<dbReference type="Pfam" id="PF08242">
    <property type="entry name" value="Methyltransf_12"/>
    <property type="match status" value="1"/>
</dbReference>
<evidence type="ECO:0000259" key="1">
    <source>
        <dbReference type="Pfam" id="PF08242"/>
    </source>
</evidence>
<gene>
    <name evidence="2" type="ORF">FOL46_000097</name>
</gene>
<dbReference type="Proteomes" id="UP000572268">
    <property type="component" value="Unassembled WGS sequence"/>
</dbReference>
<feature type="domain" description="Methyltransferase type 12" evidence="1">
    <location>
        <begin position="196"/>
        <end position="287"/>
    </location>
</feature>
<comment type="caution">
    <text evidence="2">The sequence shown here is derived from an EMBL/GenBank/DDBJ whole genome shotgun (WGS) entry which is preliminary data.</text>
</comment>
<dbReference type="AlphaFoldDB" id="A0A7J6MY00"/>
<accession>A0A7J6MY00</accession>
<evidence type="ECO:0000313" key="3">
    <source>
        <dbReference type="Proteomes" id="UP000572268"/>
    </source>
</evidence>
<dbReference type="CDD" id="cd02440">
    <property type="entry name" value="AdoMet_MTases"/>
    <property type="match status" value="1"/>
</dbReference>
<reference evidence="2 3" key="1">
    <citation type="submission" date="2020-04" db="EMBL/GenBank/DDBJ databases">
        <title>Perkinsus olseni comparative genomics.</title>
        <authorList>
            <person name="Bogema D.R."/>
        </authorList>
    </citation>
    <scope>NUCLEOTIDE SEQUENCE [LARGE SCALE GENOMIC DNA]</scope>
    <source>
        <strain evidence="2">ATCC PRA-31</strain>
    </source>
</reference>